<organism evidence="10 11">
    <name type="scientific">Acetobacterium wieringae</name>
    <dbReference type="NCBI Taxonomy" id="52694"/>
    <lineage>
        <taxon>Bacteria</taxon>
        <taxon>Bacillati</taxon>
        <taxon>Bacillota</taxon>
        <taxon>Clostridia</taxon>
        <taxon>Eubacteriales</taxon>
        <taxon>Eubacteriaceae</taxon>
        <taxon>Acetobacterium</taxon>
    </lineage>
</organism>
<evidence type="ECO:0000256" key="2">
    <source>
        <dbReference type="ARBA" id="ARBA00022485"/>
    </source>
</evidence>
<dbReference type="Gene3D" id="3.40.50.11540">
    <property type="entry name" value="NADH-ubiquinone oxidoreductase 51kDa subunit"/>
    <property type="match status" value="1"/>
</dbReference>
<keyword evidence="7 8" id="KW-0411">Iron-sulfur</keyword>
<evidence type="ECO:0000313" key="11">
    <source>
        <dbReference type="Proteomes" id="UP000176244"/>
    </source>
</evidence>
<feature type="binding site" evidence="8">
    <location>
        <position position="626"/>
    </location>
    <ligand>
        <name>[4Fe-4S] cluster</name>
        <dbReference type="ChEBI" id="CHEBI:49883"/>
        <label>2</label>
    </ligand>
</feature>
<dbReference type="GO" id="GO:0046872">
    <property type="term" value="F:metal ion binding"/>
    <property type="evidence" value="ECO:0007669"/>
    <property type="project" value="UniProtKB-KW"/>
</dbReference>
<feature type="binding site" evidence="8">
    <location>
        <position position="584"/>
    </location>
    <ligand>
        <name>[4Fe-4S] cluster</name>
        <dbReference type="ChEBI" id="CHEBI:49883"/>
        <label>1</label>
    </ligand>
</feature>
<dbReference type="InterPro" id="IPR037225">
    <property type="entry name" value="Nuo51_FMN-bd_sf"/>
</dbReference>
<keyword evidence="1 8" id="KW-0813">Transport</keyword>
<feature type="binding site" evidence="8">
    <location>
        <position position="629"/>
    </location>
    <ligand>
        <name>[4Fe-4S] cluster</name>
        <dbReference type="ChEBI" id="CHEBI:49883"/>
        <label>2</label>
    </ligand>
</feature>
<keyword evidence="8" id="KW-1278">Translocase</keyword>
<gene>
    <name evidence="10" type="primary">rnfC_3</name>
    <name evidence="8" type="synonym">rnfC</name>
    <name evidence="10" type="ORF">ACWI_34510</name>
</gene>
<dbReference type="GO" id="GO:0009055">
    <property type="term" value="F:electron transfer activity"/>
    <property type="evidence" value="ECO:0007669"/>
    <property type="project" value="InterPro"/>
</dbReference>
<dbReference type="AlphaFoldDB" id="A0A1F2PDH2"/>
<dbReference type="Pfam" id="PF13375">
    <property type="entry name" value="RnfC_N"/>
    <property type="match status" value="1"/>
</dbReference>
<dbReference type="PANTHER" id="PTHR43034:SF2">
    <property type="entry name" value="ION-TRANSLOCATING OXIDOREDUCTASE COMPLEX SUBUNIT C"/>
    <property type="match status" value="1"/>
</dbReference>
<feature type="binding site" evidence="8">
    <location>
        <position position="587"/>
    </location>
    <ligand>
        <name>[4Fe-4S] cluster</name>
        <dbReference type="ChEBI" id="CHEBI:49883"/>
        <label>1</label>
    </ligand>
</feature>
<evidence type="ECO:0000256" key="6">
    <source>
        <dbReference type="ARBA" id="ARBA00023004"/>
    </source>
</evidence>
<keyword evidence="2 8" id="KW-0004">4Fe-4S</keyword>
<dbReference type="SUPFAM" id="SSF142984">
    <property type="entry name" value="Nqo1 middle domain-like"/>
    <property type="match status" value="1"/>
</dbReference>
<dbReference type="GO" id="GO:0022900">
    <property type="term" value="P:electron transport chain"/>
    <property type="evidence" value="ECO:0007669"/>
    <property type="project" value="UniProtKB-UniRule"/>
</dbReference>
<keyword evidence="3 8" id="KW-0479">Metal-binding</keyword>
<dbReference type="InterPro" id="IPR017900">
    <property type="entry name" value="4Fe4S_Fe_S_CS"/>
</dbReference>
<dbReference type="Pfam" id="PF10531">
    <property type="entry name" value="SLBB"/>
    <property type="match status" value="1"/>
</dbReference>
<evidence type="ECO:0000313" key="10">
    <source>
        <dbReference type="EMBL" id="OFV69085.1"/>
    </source>
</evidence>
<dbReference type="NCBIfam" id="TIGR01945">
    <property type="entry name" value="rnfC"/>
    <property type="match status" value="1"/>
</dbReference>
<feature type="binding site" evidence="8">
    <location>
        <position position="590"/>
    </location>
    <ligand>
        <name>[4Fe-4S] cluster</name>
        <dbReference type="ChEBI" id="CHEBI:49883"/>
        <label>1</label>
    </ligand>
</feature>
<dbReference type="SUPFAM" id="SSF142019">
    <property type="entry name" value="Nqo1 FMN-binding domain-like"/>
    <property type="match status" value="1"/>
</dbReference>
<name>A0A1F2PDH2_9FIRM</name>
<dbReference type="STRING" id="52694.ACWI_34510"/>
<keyword evidence="4 8" id="KW-0677">Repeat</keyword>
<accession>A0A1F2PDH2</accession>
<dbReference type="PROSITE" id="PS00198">
    <property type="entry name" value="4FE4S_FER_1"/>
    <property type="match status" value="1"/>
</dbReference>
<feature type="binding site" evidence="8">
    <location>
        <position position="633"/>
    </location>
    <ligand>
        <name>[4Fe-4S] cluster</name>
        <dbReference type="ChEBI" id="CHEBI:49883"/>
        <label>1</label>
    </ligand>
</feature>
<dbReference type="Proteomes" id="UP000176244">
    <property type="component" value="Unassembled WGS sequence"/>
</dbReference>
<dbReference type="Pfam" id="PF13237">
    <property type="entry name" value="Fer4_10"/>
    <property type="match status" value="1"/>
</dbReference>
<dbReference type="GO" id="GO:0005886">
    <property type="term" value="C:plasma membrane"/>
    <property type="evidence" value="ECO:0007669"/>
    <property type="project" value="UniProtKB-SubCell"/>
</dbReference>
<dbReference type="EMBL" id="LKEU01000047">
    <property type="protein sequence ID" value="OFV69085.1"/>
    <property type="molecule type" value="Genomic_DNA"/>
</dbReference>
<comment type="subcellular location">
    <subcellularLocation>
        <location evidence="8">Cell membrane</location>
        <topology evidence="8">Peripheral membrane protein</topology>
    </subcellularLocation>
</comment>
<reference evidence="10 11" key="1">
    <citation type="submission" date="2015-09" db="EMBL/GenBank/DDBJ databases">
        <title>Genome sequence of Acetobacterium wieringae DSM 1911.</title>
        <authorList>
            <person name="Poehlein A."/>
            <person name="Bengelsdorf F.R."/>
            <person name="Schiel-Bengelsdorf B."/>
            <person name="Duerre P."/>
            <person name="Daniel R."/>
        </authorList>
    </citation>
    <scope>NUCLEOTIDE SEQUENCE [LARGE SCALE GENOMIC DNA]</scope>
    <source>
        <strain evidence="10 11">DSM 1911</strain>
    </source>
</reference>
<evidence type="ECO:0000256" key="4">
    <source>
        <dbReference type="ARBA" id="ARBA00022737"/>
    </source>
</evidence>
<dbReference type="Pfam" id="PF01512">
    <property type="entry name" value="Complex1_51K"/>
    <property type="match status" value="1"/>
</dbReference>
<protein>
    <recommendedName>
        <fullName evidence="8">Ion-translocating oxidoreductase complex subunit C</fullName>
        <ecNumber evidence="8">7.-.-.-</ecNumber>
    </recommendedName>
    <alternativeName>
        <fullName evidence="8">Rnf electron transport complex subunit C</fullName>
    </alternativeName>
</protein>
<dbReference type="InterPro" id="IPR010208">
    <property type="entry name" value="Ion_transpt_RnfC/RsxC"/>
</dbReference>
<evidence type="ECO:0000259" key="9">
    <source>
        <dbReference type="PROSITE" id="PS51379"/>
    </source>
</evidence>
<evidence type="ECO:0000256" key="3">
    <source>
        <dbReference type="ARBA" id="ARBA00022723"/>
    </source>
</evidence>
<evidence type="ECO:0000256" key="1">
    <source>
        <dbReference type="ARBA" id="ARBA00022448"/>
    </source>
</evidence>
<dbReference type="SUPFAM" id="SSF46548">
    <property type="entry name" value="alpha-helical ferredoxin"/>
    <property type="match status" value="1"/>
</dbReference>
<dbReference type="Gene3D" id="3.30.70.20">
    <property type="match status" value="1"/>
</dbReference>
<keyword evidence="8" id="KW-1003">Cell membrane</keyword>
<dbReference type="Gene3D" id="3.10.20.600">
    <property type="match status" value="1"/>
</dbReference>
<evidence type="ECO:0000256" key="5">
    <source>
        <dbReference type="ARBA" id="ARBA00022982"/>
    </source>
</evidence>
<feature type="binding site" evidence="8">
    <location>
        <position position="623"/>
    </location>
    <ligand>
        <name>[4Fe-4S] cluster</name>
        <dbReference type="ChEBI" id="CHEBI:49883"/>
        <label>2</label>
    </ligand>
</feature>
<dbReference type="PANTHER" id="PTHR43034">
    <property type="entry name" value="ION-TRANSLOCATING OXIDOREDUCTASE COMPLEX SUBUNIT C"/>
    <property type="match status" value="1"/>
</dbReference>
<comment type="subunit">
    <text evidence="8">The complex is composed of six subunits: RnfA, RnfB, RnfC, RnfD, RnfE and RnfG.</text>
</comment>
<dbReference type="InterPro" id="IPR022026">
    <property type="entry name" value="DUF5981"/>
</dbReference>
<dbReference type="PROSITE" id="PS51379">
    <property type="entry name" value="4FE4S_FER_2"/>
    <property type="match status" value="1"/>
</dbReference>
<proteinExistence type="inferred from homology"/>
<dbReference type="OrthoDB" id="9767754at2"/>
<dbReference type="Pfam" id="PF12225">
    <property type="entry name" value="DUF5981"/>
    <property type="match status" value="1"/>
</dbReference>
<feature type="binding site" evidence="8">
    <location>
        <position position="594"/>
    </location>
    <ligand>
        <name>[4Fe-4S] cluster</name>
        <dbReference type="ChEBI" id="CHEBI:49883"/>
        <label>2</label>
    </ligand>
</feature>
<dbReference type="InterPro" id="IPR011538">
    <property type="entry name" value="Nuo51_FMN-bd"/>
</dbReference>
<keyword evidence="8" id="KW-0472">Membrane</keyword>
<keyword evidence="6 8" id="KW-0408">Iron</keyword>
<dbReference type="NCBIfam" id="NF003454">
    <property type="entry name" value="PRK05035.1"/>
    <property type="match status" value="1"/>
</dbReference>
<evidence type="ECO:0000256" key="8">
    <source>
        <dbReference type="HAMAP-Rule" id="MF_00461"/>
    </source>
</evidence>
<dbReference type="InterPro" id="IPR017896">
    <property type="entry name" value="4Fe4S_Fe-S-bd"/>
</dbReference>
<comment type="similarity">
    <text evidence="8">Belongs to the 4Fe4S bacterial-type ferredoxin family. RnfC subfamily.</text>
</comment>
<evidence type="ECO:0000256" key="7">
    <source>
        <dbReference type="ARBA" id="ARBA00023014"/>
    </source>
</evidence>
<keyword evidence="5 8" id="KW-0249">Electron transport</keyword>
<feature type="domain" description="4Fe-4S ferredoxin-type" evidence="9">
    <location>
        <begin position="574"/>
        <end position="604"/>
    </location>
</feature>
<comment type="cofactor">
    <cofactor evidence="8">
        <name>[4Fe-4S] cluster</name>
        <dbReference type="ChEBI" id="CHEBI:49883"/>
    </cofactor>
    <text evidence="8">Binds 2 [4Fe-4S] clusters per subunit.</text>
</comment>
<dbReference type="RefSeq" id="WP_084633815.1">
    <property type="nucleotide sequence ID" value="NZ_LKEU01000047.1"/>
</dbReference>
<dbReference type="InterPro" id="IPR019554">
    <property type="entry name" value="Soluble_ligand-bd"/>
</dbReference>
<comment type="function">
    <text evidence="8">Part of a membrane-bound complex that couples electron transfer with translocation of ions across the membrane.</text>
</comment>
<sequence>MEDYTKFKLKRKEELDAVLADKNDLFVVACNKCFKELDSFDEPECGLFEEIAKEQGKNIVGSAQIDFLCNEPLTSKAFQDLIPQDAKNVFVISCGLGIQTMAGLLDIPVYAGSDTVTVDGYHGMALTTTLCEACGQCYLNMTGGICPVVDCSKSLLNGQCGGAKNGKCEVDKEMDCGWQLIYERLEKQGRLQELLDKPVELRDYTKVNHKFVSEYVKSVREERYEGYYGGIHPTEFKELSEHIGLVPFPDPVNVVIPMSQHAGAPAEPIVKVGDQVKMGQKIAQAAGVVSSAIHASVSGTVVAVEPRRHPVSGLDSLAIVIQSDGKNTLDESVKPAGDIDSLSADEIIEIVREKGIVGMGGAGFPTAVKLKSPKPIELVLLNACECEPILTADHRVLLEYADEVIYGLKAMMKASGAPKGVIAIEDNKLDAVELMQAKTADIENIEIVVAKTKYPQGAEKMLIKRVMGKQVPSGGLPMDVGAIVCNVSTAKAVSDAIQLGMPLIERVVTVSGNRMNKPGNYLVKIGTSVKDIVNHCGDVKGDDVTVKIGGPMMGFAQADLNVPMLKCSNGIIAVETIVKEAVECIKCGRCMDVCPMELRPLYFTKFALEENWEGMKAQNTMDCIECGCCEYICSSKIPIVERIKIGKTAIREGK</sequence>
<dbReference type="InterPro" id="IPR026902">
    <property type="entry name" value="RnfC_N"/>
</dbReference>
<dbReference type="EC" id="7.-.-.-" evidence="8"/>
<dbReference type="HAMAP" id="MF_00461">
    <property type="entry name" value="RsxC_RnfC"/>
    <property type="match status" value="1"/>
</dbReference>
<dbReference type="GO" id="GO:0051539">
    <property type="term" value="F:4 iron, 4 sulfur cluster binding"/>
    <property type="evidence" value="ECO:0007669"/>
    <property type="project" value="UniProtKB-KW"/>
</dbReference>
<comment type="caution">
    <text evidence="10">The sequence shown here is derived from an EMBL/GenBank/DDBJ whole genome shotgun (WGS) entry which is preliminary data.</text>
</comment>